<sequence>RQECLVSAKEPQAGEVAAAPRWLARRRRAPRPGRPQSVRQAAEQAAADVEPPARQPSPRQPLRLAETRAAPRERAAGAGRARQGAVAGVARLRALLAALRRRRPPGQSQPPRGRAADPAAVARRLRVRRPVGPLLAVVLASRSAPGVPPGVLQECLQECCWLLCSPLDGFRGVLAGASRAGLASVVHRCCQRWLWPNVQGSR</sequence>
<protein>
    <recommendedName>
        <fullName evidence="4">Telomerase reverse transcriptase</fullName>
    </recommendedName>
</protein>
<keyword evidence="3" id="KW-1185">Reference proteome</keyword>
<evidence type="ECO:0000256" key="1">
    <source>
        <dbReference type="SAM" id="MobiDB-lite"/>
    </source>
</evidence>
<comment type="caution">
    <text evidence="2">The sequence shown here is derived from an EMBL/GenBank/DDBJ whole genome shotgun (WGS) entry which is preliminary data.</text>
</comment>
<reference evidence="2" key="1">
    <citation type="submission" date="2023-10" db="EMBL/GenBank/DDBJ databases">
        <authorList>
            <person name="Chen Y."/>
            <person name="Shah S."/>
            <person name="Dougan E. K."/>
            <person name="Thang M."/>
            <person name="Chan C."/>
        </authorList>
    </citation>
    <scope>NUCLEOTIDE SEQUENCE [LARGE SCALE GENOMIC DNA]</scope>
</reference>
<feature type="non-terminal residue" evidence="2">
    <location>
        <position position="1"/>
    </location>
</feature>
<organism evidence="2 3">
    <name type="scientific">Prorocentrum cordatum</name>
    <dbReference type="NCBI Taxonomy" id="2364126"/>
    <lineage>
        <taxon>Eukaryota</taxon>
        <taxon>Sar</taxon>
        <taxon>Alveolata</taxon>
        <taxon>Dinophyceae</taxon>
        <taxon>Prorocentrales</taxon>
        <taxon>Prorocentraceae</taxon>
        <taxon>Prorocentrum</taxon>
    </lineage>
</organism>
<evidence type="ECO:0000313" key="2">
    <source>
        <dbReference type="EMBL" id="CAK0819974.1"/>
    </source>
</evidence>
<evidence type="ECO:0000313" key="3">
    <source>
        <dbReference type="Proteomes" id="UP001189429"/>
    </source>
</evidence>
<dbReference type="Proteomes" id="UP001189429">
    <property type="component" value="Unassembled WGS sequence"/>
</dbReference>
<feature type="compositionally biased region" description="Basic and acidic residues" evidence="1">
    <location>
        <begin position="65"/>
        <end position="75"/>
    </location>
</feature>
<proteinExistence type="predicted"/>
<gene>
    <name evidence="2" type="ORF">PCOR1329_LOCUS21811</name>
</gene>
<feature type="region of interest" description="Disordered" evidence="1">
    <location>
        <begin position="1"/>
        <end position="83"/>
    </location>
</feature>
<accession>A0ABN9RNQ7</accession>
<dbReference type="EMBL" id="CAUYUJ010007220">
    <property type="protein sequence ID" value="CAK0819974.1"/>
    <property type="molecule type" value="Genomic_DNA"/>
</dbReference>
<evidence type="ECO:0008006" key="4">
    <source>
        <dbReference type="Google" id="ProtNLM"/>
    </source>
</evidence>
<name>A0ABN9RNQ7_9DINO</name>